<evidence type="ECO:0000256" key="3">
    <source>
        <dbReference type="ARBA" id="ARBA00022723"/>
    </source>
</evidence>
<keyword evidence="5 6" id="KW-0808">Transferase</keyword>
<dbReference type="GO" id="GO:0004311">
    <property type="term" value="F:geranylgeranyl diphosphate synthase activity"/>
    <property type="evidence" value="ECO:0007669"/>
    <property type="project" value="UniProtKB-EC"/>
</dbReference>
<dbReference type="Pfam" id="PF00348">
    <property type="entry name" value="polyprenyl_synt"/>
    <property type="match status" value="1"/>
</dbReference>
<name>A0A2G9I7I0_9LAMI</name>
<sequence length="348" mass="38390">MAFSTLSTYSSNTYIPKTLSPINRRHTIRCSSSPISTQFDIKTYWTALIKEIDQKLNDAVPLQHPKPIHESMRYSLLADGAKRAPTVMCVSAFELFGGNRVAAMPTACALEMVHAASLVHNELPCMDDAPSRRDQPSNHSKFGVNLAILTGDSLFTLGFRHIVAQTPTDIIPHDRLVRVITEIARTFGSTGMAAGRFLDLEFEPNTANFVREKKFGEMGQCSAACGGLLAGASDDEIQRLRKYGKSVGVLYQIVDDVLEAKTDGERKKEGKSYVSIVDDVLEAKTDGERKKEGKSYVSVHGVERAMEVAEGLRSQAKKELDGLEKYGDNILPLHSFVDYAVDRGSIDW</sequence>
<dbReference type="GO" id="GO:0046872">
    <property type="term" value="F:metal ion binding"/>
    <property type="evidence" value="ECO:0007669"/>
    <property type="project" value="UniProtKB-KW"/>
</dbReference>
<dbReference type="InterPro" id="IPR008949">
    <property type="entry name" value="Isoprenoid_synthase_dom_sf"/>
</dbReference>
<dbReference type="Gene3D" id="1.10.600.10">
    <property type="entry name" value="Farnesyl Diphosphate Synthase"/>
    <property type="match status" value="1"/>
</dbReference>
<dbReference type="EC" id="2.5.1.29" evidence="6"/>
<evidence type="ECO:0000256" key="1">
    <source>
        <dbReference type="ARBA" id="ARBA00001946"/>
    </source>
</evidence>
<dbReference type="EMBL" id="NKXS01000186">
    <property type="protein sequence ID" value="PIN25713.1"/>
    <property type="molecule type" value="Genomic_DNA"/>
</dbReference>
<dbReference type="OrthoDB" id="6921389at2759"/>
<dbReference type="SUPFAM" id="SSF48576">
    <property type="entry name" value="Terpenoid synthases"/>
    <property type="match status" value="1"/>
</dbReference>
<dbReference type="CDD" id="cd00867">
    <property type="entry name" value="Trans_IPPS"/>
    <property type="match status" value="1"/>
</dbReference>
<dbReference type="InterPro" id="IPR000092">
    <property type="entry name" value="Polyprenyl_synt"/>
</dbReference>
<organism evidence="6 7">
    <name type="scientific">Handroanthus impetiginosus</name>
    <dbReference type="NCBI Taxonomy" id="429701"/>
    <lineage>
        <taxon>Eukaryota</taxon>
        <taxon>Viridiplantae</taxon>
        <taxon>Streptophyta</taxon>
        <taxon>Embryophyta</taxon>
        <taxon>Tracheophyta</taxon>
        <taxon>Spermatophyta</taxon>
        <taxon>Magnoliopsida</taxon>
        <taxon>eudicotyledons</taxon>
        <taxon>Gunneridae</taxon>
        <taxon>Pentapetalae</taxon>
        <taxon>asterids</taxon>
        <taxon>lamiids</taxon>
        <taxon>Lamiales</taxon>
        <taxon>Bignoniaceae</taxon>
        <taxon>Crescentiina</taxon>
        <taxon>Tabebuia alliance</taxon>
        <taxon>Handroanthus</taxon>
    </lineage>
</organism>
<evidence type="ECO:0000313" key="7">
    <source>
        <dbReference type="Proteomes" id="UP000231279"/>
    </source>
</evidence>
<keyword evidence="3" id="KW-0479">Metal-binding</keyword>
<keyword evidence="7" id="KW-1185">Reference proteome</keyword>
<keyword evidence="4" id="KW-0460">Magnesium</keyword>
<evidence type="ECO:0000313" key="6">
    <source>
        <dbReference type="EMBL" id="PIN25713.1"/>
    </source>
</evidence>
<accession>A0A2G9I7I0</accession>
<dbReference type="AlphaFoldDB" id="A0A2G9I7I0"/>
<evidence type="ECO:0000256" key="5">
    <source>
        <dbReference type="RuleBase" id="RU004466"/>
    </source>
</evidence>
<dbReference type="STRING" id="429701.A0A2G9I7I0"/>
<reference evidence="7" key="1">
    <citation type="journal article" date="2018" name="Gigascience">
        <title>Genome assembly of the Pink Ipe (Handroanthus impetiginosus, Bignoniaceae), a highly valued, ecologically keystone Neotropical timber forest tree.</title>
        <authorList>
            <person name="Silva-Junior O.B."/>
            <person name="Grattapaglia D."/>
            <person name="Novaes E."/>
            <person name="Collevatti R.G."/>
        </authorList>
    </citation>
    <scope>NUCLEOTIDE SEQUENCE [LARGE SCALE GENOMIC DNA]</scope>
    <source>
        <strain evidence="7">cv. UFG-1</strain>
    </source>
</reference>
<dbReference type="GO" id="GO:0008299">
    <property type="term" value="P:isoprenoid biosynthetic process"/>
    <property type="evidence" value="ECO:0007669"/>
    <property type="project" value="InterPro"/>
</dbReference>
<comment type="similarity">
    <text evidence="2 5">Belongs to the FPP/GGPP synthase family.</text>
</comment>
<protein>
    <submittedName>
        <fullName evidence="6">Geranylgeranyl pyrophosphate synthase/Polyprenyl synthetase</fullName>
        <ecNumber evidence="6">2.5.1.29</ecNumber>
    </submittedName>
</protein>
<evidence type="ECO:0000256" key="2">
    <source>
        <dbReference type="ARBA" id="ARBA00006706"/>
    </source>
</evidence>
<dbReference type="PANTHER" id="PTHR43281:SF5">
    <property type="entry name" value="HETERODIMERIC GERANYLGERANYL PYROPHOSPHATE SYNTHASE SMALL SUBUNIT, CHLOROPLASTIC"/>
    <property type="match status" value="1"/>
</dbReference>
<dbReference type="PANTHER" id="PTHR43281">
    <property type="entry name" value="FARNESYL DIPHOSPHATE SYNTHASE"/>
    <property type="match status" value="1"/>
</dbReference>
<proteinExistence type="inferred from homology"/>
<evidence type="ECO:0000256" key="4">
    <source>
        <dbReference type="ARBA" id="ARBA00022842"/>
    </source>
</evidence>
<comment type="cofactor">
    <cofactor evidence="1">
        <name>Mg(2+)</name>
        <dbReference type="ChEBI" id="CHEBI:18420"/>
    </cofactor>
</comment>
<dbReference type="Proteomes" id="UP000231279">
    <property type="component" value="Unassembled WGS sequence"/>
</dbReference>
<comment type="caution">
    <text evidence="6">The sequence shown here is derived from an EMBL/GenBank/DDBJ whole genome shotgun (WGS) entry which is preliminary data.</text>
</comment>
<gene>
    <name evidence="6" type="ORF">CDL12_01507</name>
</gene>